<evidence type="ECO:0000313" key="2">
    <source>
        <dbReference type="Proteomes" id="UP000008703"/>
    </source>
</evidence>
<proteinExistence type="predicted"/>
<dbReference type="Proteomes" id="UP000008703">
    <property type="component" value="Plasmid pSTRVI02"/>
</dbReference>
<gene>
    <name evidence="1" type="ORF">Strvi_0195</name>
</gene>
<keyword evidence="1" id="KW-0614">Plasmid</keyword>
<evidence type="ECO:0000313" key="1">
    <source>
        <dbReference type="EMBL" id="AEM88968.1"/>
    </source>
</evidence>
<organism evidence="1 2">
    <name type="scientific">Streptomyces violaceusniger (strain Tu 4113)</name>
    <dbReference type="NCBI Taxonomy" id="653045"/>
    <lineage>
        <taxon>Bacteria</taxon>
        <taxon>Bacillati</taxon>
        <taxon>Actinomycetota</taxon>
        <taxon>Actinomycetes</taxon>
        <taxon>Kitasatosporales</taxon>
        <taxon>Streptomycetaceae</taxon>
        <taxon>Streptomyces</taxon>
        <taxon>Streptomyces violaceusniger group</taxon>
    </lineage>
</organism>
<keyword evidence="2" id="KW-1185">Reference proteome</keyword>
<protein>
    <submittedName>
        <fullName evidence="1">Uncharacterized protein</fullName>
    </submittedName>
</protein>
<sequence length="55" mass="5998">MSDGAIFRHRDPADPYCYDELYIAEVNTCRVEVAHEGAVMTTPAIRTGLIDGGAQ</sequence>
<accession>G2PI17</accession>
<reference evidence="1" key="1">
    <citation type="submission" date="2011-08" db="EMBL/GenBank/DDBJ databases">
        <title>Complete sequence of plasmid 2 of Streptomyces violaceusniger Tu 4113.</title>
        <authorList>
            <consortium name="US DOE Joint Genome Institute"/>
            <person name="Lucas S."/>
            <person name="Han J."/>
            <person name="Lapidus A."/>
            <person name="Cheng J.-F."/>
            <person name="Goodwin L."/>
            <person name="Pitluck S."/>
            <person name="Peters L."/>
            <person name="Ivanova N."/>
            <person name="Daligault H."/>
            <person name="Detter J.C."/>
            <person name="Han C."/>
            <person name="Tapia R."/>
            <person name="Land M."/>
            <person name="Hauser L."/>
            <person name="Kyrpides N."/>
            <person name="Ivanova N."/>
            <person name="Pagani I."/>
            <person name="Hagen A."/>
            <person name="Katz L."/>
            <person name="Fiedler H.-P."/>
            <person name="Keasling J."/>
            <person name="Fortman J."/>
            <person name="Woyke T."/>
        </authorList>
    </citation>
    <scope>NUCLEOTIDE SEQUENCE [LARGE SCALE GENOMIC DNA]</scope>
    <source>
        <strain evidence="1">Tu 4113</strain>
        <plasmid evidence="1">pSTRVI02</plasmid>
    </source>
</reference>
<dbReference type="KEGG" id="svl:Strvi_0195"/>
<dbReference type="AlphaFoldDB" id="G2PI17"/>
<dbReference type="HOGENOM" id="CLU_3030711_0_0_11"/>
<name>G2PI17_STRV4</name>
<geneLocation type="plasmid" evidence="1 2">
    <name>pSTRVI02</name>
</geneLocation>
<dbReference type="EMBL" id="CP002996">
    <property type="protein sequence ID" value="AEM88968.1"/>
    <property type="molecule type" value="Genomic_DNA"/>
</dbReference>
<dbReference type="RefSeq" id="WP_014043903.1">
    <property type="nucleotide sequence ID" value="NC_015952.1"/>
</dbReference>